<protein>
    <submittedName>
        <fullName evidence="3">Uncharacterized protein</fullName>
    </submittedName>
</protein>
<keyword evidence="1" id="KW-1133">Transmembrane helix</keyword>
<feature type="transmembrane region" description="Helical" evidence="1">
    <location>
        <begin position="285"/>
        <end position="308"/>
    </location>
</feature>
<organism evidence="3 4">
    <name type="scientific">Plasmodium falciparum (isolate Camp / Malaysia)</name>
    <dbReference type="NCBI Taxonomy" id="5835"/>
    <lineage>
        <taxon>Eukaryota</taxon>
        <taxon>Sar</taxon>
        <taxon>Alveolata</taxon>
        <taxon>Apicomplexa</taxon>
        <taxon>Aconoidasida</taxon>
        <taxon>Haemosporida</taxon>
        <taxon>Plasmodiidae</taxon>
        <taxon>Plasmodium</taxon>
        <taxon>Plasmodium (Laverania)</taxon>
    </lineage>
</organism>
<keyword evidence="1" id="KW-0472">Membrane</keyword>
<dbReference type="EMBL" id="KI927514">
    <property type="protein sequence ID" value="ETW61509.1"/>
    <property type="molecule type" value="Genomic_DNA"/>
</dbReference>
<evidence type="ECO:0000313" key="4">
    <source>
        <dbReference type="Proteomes" id="UP000030694"/>
    </source>
</evidence>
<dbReference type="EMBL" id="KI927510">
    <property type="protein sequence ID" value="ETW61883.1"/>
    <property type="molecule type" value="Genomic_DNA"/>
</dbReference>
<accession>A0A024X9P0</accession>
<name>A0A024X9P0_PLAFC</name>
<sequence>MCNNICNNNIIKYLINNEKNHKKEDIKIYRYDYIHLYYNILLQNRYVIPCLKKKKKNPNINTQKKNYYKNIYDKDILCADYDTYEFSDGKIFINCTEEDEKKKKNSKNSKNSKNGMNKNMWNNINDKDKEDIKIYADKKNVYIHKNYEDDMLSIHTYDFYTYLNEISFPFFFDEEKNVHTDDMYNETFLNNKQENDYNTYTYDTIYDVKLVNNFIYIPNTRITEGNYNIFNIYNVYNKNKILHNVIKVNDMQKINYPIYYNLYYTKDYFIDTTYIYSIPRGTDNINYIICITTCTILFLIIITFYMFYNF</sequence>
<dbReference type="Proteomes" id="UP000030694">
    <property type="component" value="Unassembled WGS sequence"/>
</dbReference>
<keyword evidence="1" id="KW-0812">Transmembrane</keyword>
<evidence type="ECO:0000313" key="2">
    <source>
        <dbReference type="EMBL" id="ETW61509.1"/>
    </source>
</evidence>
<evidence type="ECO:0000256" key="1">
    <source>
        <dbReference type="SAM" id="Phobius"/>
    </source>
</evidence>
<evidence type="ECO:0000313" key="3">
    <source>
        <dbReference type="EMBL" id="ETW61883.1"/>
    </source>
</evidence>
<reference evidence="3 4" key="1">
    <citation type="submission" date="2013-02" db="EMBL/GenBank/DDBJ databases">
        <title>The Genome Annotation of Plasmodium falciparum CAMP/Malaysia.</title>
        <authorList>
            <consortium name="The Broad Institute Genome Sequencing Platform"/>
            <consortium name="The Broad Institute Genome Sequencing Center for Infectious Disease"/>
            <person name="Neafsey D."/>
            <person name="Hoffman S."/>
            <person name="Volkman S."/>
            <person name="Rosenthal P."/>
            <person name="Walker B."/>
            <person name="Young S.K."/>
            <person name="Zeng Q."/>
            <person name="Gargeya S."/>
            <person name="Fitzgerald M."/>
            <person name="Haas B."/>
            <person name="Abouelleil A."/>
            <person name="Allen A.W."/>
            <person name="Alvarado L."/>
            <person name="Arachchi H.M."/>
            <person name="Berlin A.M."/>
            <person name="Chapman S.B."/>
            <person name="Gainer-Dewar J."/>
            <person name="Goldberg J."/>
            <person name="Griggs A."/>
            <person name="Gujja S."/>
            <person name="Hansen M."/>
            <person name="Howarth C."/>
            <person name="Imamovic A."/>
            <person name="Ireland A."/>
            <person name="Larimer J."/>
            <person name="McCowan C."/>
            <person name="Murphy C."/>
            <person name="Pearson M."/>
            <person name="Poon T.W."/>
            <person name="Priest M."/>
            <person name="Roberts A."/>
            <person name="Saif S."/>
            <person name="Shea T."/>
            <person name="Sisk P."/>
            <person name="Sykes S."/>
            <person name="Wortman J."/>
            <person name="Nusbaum C."/>
            <person name="Birren B."/>
        </authorList>
    </citation>
    <scope>NUCLEOTIDE SEQUENCE [LARGE SCALE GENOMIC DNA]</scope>
    <source>
        <strain evidence="3 4">CAMP/Malaysia</strain>
    </source>
</reference>
<dbReference type="AlphaFoldDB" id="A0A024X9P0"/>
<proteinExistence type="predicted"/>
<reference evidence="3 4" key="2">
    <citation type="submission" date="2013-02" db="EMBL/GenBank/DDBJ databases">
        <title>The Genome Sequence of Plasmodium falciparum CAMP/Malaysia.</title>
        <authorList>
            <consortium name="The Broad Institute Genome Sequencing Platform"/>
            <consortium name="The Broad Institute Genome Sequencing Center for Infectious Disease"/>
            <person name="Neafsey D."/>
            <person name="Cheeseman I."/>
            <person name="Volkman S."/>
            <person name="Adams J."/>
            <person name="Walker B."/>
            <person name="Young S.K."/>
            <person name="Zeng Q."/>
            <person name="Gargeya S."/>
            <person name="Fitzgerald M."/>
            <person name="Haas B."/>
            <person name="Abouelleil A."/>
            <person name="Alvarado L."/>
            <person name="Arachchi H.M."/>
            <person name="Berlin A.M."/>
            <person name="Chapman S.B."/>
            <person name="Dewar J."/>
            <person name="Goldberg J."/>
            <person name="Griggs A."/>
            <person name="Gujja S."/>
            <person name="Hansen M."/>
            <person name="Howarth C."/>
            <person name="Imamovic A."/>
            <person name="Larimer J."/>
            <person name="McCowan C."/>
            <person name="Murphy C."/>
            <person name="Neiman D."/>
            <person name="Pearson M."/>
            <person name="Priest M."/>
            <person name="Roberts A."/>
            <person name="Saif S."/>
            <person name="Shea T."/>
            <person name="Sisk P."/>
            <person name="Sykes S."/>
            <person name="Wortman J."/>
            <person name="Nusbaum C."/>
            <person name="Birren B."/>
        </authorList>
    </citation>
    <scope>NUCLEOTIDE SEQUENCE [LARGE SCALE GENOMIC DNA]</scope>
    <source>
        <strain evidence="3 4">CAMP/Malaysia</strain>
    </source>
</reference>
<gene>
    <name evidence="3" type="ORF">PFMC_02351</name>
    <name evidence="2" type="ORF">PFMC_02600</name>
</gene>